<dbReference type="InterPro" id="IPR001584">
    <property type="entry name" value="Integrase_cat-core"/>
</dbReference>
<dbReference type="EMBL" id="NQWH01000025">
    <property type="protein sequence ID" value="PHP26808.1"/>
    <property type="molecule type" value="Genomic_DNA"/>
</dbReference>
<dbReference type="SUPFAM" id="SSF53098">
    <property type="entry name" value="Ribonuclease H-like"/>
    <property type="match status" value="1"/>
</dbReference>
<evidence type="ECO:0000259" key="1">
    <source>
        <dbReference type="PROSITE" id="PS50994"/>
    </source>
</evidence>
<dbReference type="GO" id="GO:0043565">
    <property type="term" value="F:sequence-specific DNA binding"/>
    <property type="evidence" value="ECO:0007669"/>
    <property type="project" value="InterPro"/>
</dbReference>
<dbReference type="InterPro" id="IPR050900">
    <property type="entry name" value="Transposase_IS3/IS150/IS904"/>
</dbReference>
<evidence type="ECO:0000313" key="3">
    <source>
        <dbReference type="Proteomes" id="UP000221860"/>
    </source>
</evidence>
<dbReference type="GO" id="GO:0006313">
    <property type="term" value="P:DNA transposition"/>
    <property type="evidence" value="ECO:0007669"/>
    <property type="project" value="InterPro"/>
</dbReference>
<dbReference type="InterPro" id="IPR036397">
    <property type="entry name" value="RNaseH_sf"/>
</dbReference>
<dbReference type="PANTHER" id="PTHR46889">
    <property type="entry name" value="TRANSPOSASE INSF FOR INSERTION SEQUENCE IS3B-RELATED"/>
    <property type="match status" value="1"/>
</dbReference>
<comment type="caution">
    <text evidence="2">The sequence shown here is derived from an EMBL/GenBank/DDBJ whole genome shotgun (WGS) entry which is preliminary data.</text>
</comment>
<dbReference type="InterPro" id="IPR002514">
    <property type="entry name" value="Transposase_8"/>
</dbReference>
<dbReference type="Pfam" id="PF00665">
    <property type="entry name" value="rve"/>
    <property type="match status" value="1"/>
</dbReference>
<proteinExistence type="predicted"/>
<organism evidence="2 3">
    <name type="scientific">Limimaricola cinnabarinus</name>
    <dbReference type="NCBI Taxonomy" id="1125964"/>
    <lineage>
        <taxon>Bacteria</taxon>
        <taxon>Pseudomonadati</taxon>
        <taxon>Pseudomonadota</taxon>
        <taxon>Alphaproteobacteria</taxon>
        <taxon>Rhodobacterales</taxon>
        <taxon>Paracoccaceae</taxon>
        <taxon>Limimaricola</taxon>
    </lineage>
</organism>
<dbReference type="InterPro" id="IPR048020">
    <property type="entry name" value="Transpos_IS3"/>
</dbReference>
<dbReference type="PANTHER" id="PTHR46889:SF4">
    <property type="entry name" value="TRANSPOSASE INSO FOR INSERTION SEQUENCE ELEMENT IS911B-RELATED"/>
    <property type="match status" value="1"/>
</dbReference>
<keyword evidence="3" id="KW-1185">Reference proteome</keyword>
<dbReference type="Pfam" id="PF01527">
    <property type="entry name" value="HTH_Tnp_1"/>
    <property type="match status" value="1"/>
</dbReference>
<dbReference type="Pfam" id="PF13276">
    <property type="entry name" value="HTH_21"/>
    <property type="match status" value="1"/>
</dbReference>
<dbReference type="SUPFAM" id="SSF48295">
    <property type="entry name" value="TrpR-like"/>
    <property type="match status" value="1"/>
</dbReference>
<dbReference type="InterPro" id="IPR010921">
    <property type="entry name" value="Trp_repressor/repl_initiator"/>
</dbReference>
<reference evidence="2 3" key="1">
    <citation type="submission" date="2017-08" db="EMBL/GenBank/DDBJ databases">
        <title>Draft Genome Sequence of Loktanella cinnabarina Strain XM1, Isolated from Coastal Surface Water.</title>
        <authorList>
            <person name="Ma R."/>
            <person name="Wang J."/>
            <person name="Wang Q."/>
            <person name="Ma Z."/>
            <person name="Li J."/>
            <person name="Chen L."/>
        </authorList>
    </citation>
    <scope>NUCLEOTIDE SEQUENCE [LARGE SCALE GENOMIC DNA]</scope>
    <source>
        <strain evidence="2 3">XM1</strain>
    </source>
</reference>
<dbReference type="NCBIfam" id="NF033516">
    <property type="entry name" value="transpos_IS3"/>
    <property type="match status" value="1"/>
</dbReference>
<evidence type="ECO:0000313" key="2">
    <source>
        <dbReference type="EMBL" id="PHP26808.1"/>
    </source>
</evidence>
<sequence>MSKRKQHAPAFKAKVALEVLKGEQTAAELASRFGVHPTLIHQWKRALLEGASGVFERGGKKTPEVDEAQVKELHAKIGELAVANDFCPESSSLGAGRRRGMIERDHPTLSVGRQCRLLSLSRSSFYYRPAGETELNLDLMRLIDEQFLETPFYGVRQMARHLRNEGHAVNDKRVRRLMRLMGLMPIYQKPNISKPAKGHKRYPYLLRGLRVERPNQVWCADITYLPMRRGFLYLVAIMDWHTRKLLAWRLSNTMEAEFCVEALTEAIQRFGLPEIMNTDQGSQFTSFAWTDLLRRAGVRITMDGKGRYLDNIFLERLWRTLKHECVYLHAWETGSEARAGLRNWFDFYNRKRPHSTHGGQPPAVVYWQRNPIIPPDQQEQRVA</sequence>
<gene>
    <name evidence="2" type="ORF">CJ301_14520</name>
</gene>
<name>A0A2G1MDK2_9RHOB</name>
<accession>A0A2G1MDK2</accession>
<dbReference type="InterPro" id="IPR012337">
    <property type="entry name" value="RNaseH-like_sf"/>
</dbReference>
<feature type="domain" description="Integrase catalytic" evidence="1">
    <location>
        <begin position="210"/>
        <end position="369"/>
    </location>
</feature>
<dbReference type="AlphaFoldDB" id="A0A2G1MDK2"/>
<dbReference type="InterPro" id="IPR025948">
    <property type="entry name" value="HTH-like_dom"/>
</dbReference>
<dbReference type="GO" id="GO:0015074">
    <property type="term" value="P:DNA integration"/>
    <property type="evidence" value="ECO:0007669"/>
    <property type="project" value="InterPro"/>
</dbReference>
<dbReference type="Gene3D" id="3.30.420.10">
    <property type="entry name" value="Ribonuclease H-like superfamily/Ribonuclease H"/>
    <property type="match status" value="1"/>
</dbReference>
<protein>
    <submittedName>
        <fullName evidence="2">IS3 family transposase</fullName>
    </submittedName>
</protein>
<dbReference type="PROSITE" id="PS50994">
    <property type="entry name" value="INTEGRASE"/>
    <property type="match status" value="1"/>
</dbReference>
<dbReference type="GO" id="GO:0004803">
    <property type="term" value="F:transposase activity"/>
    <property type="evidence" value="ECO:0007669"/>
    <property type="project" value="InterPro"/>
</dbReference>
<dbReference type="Proteomes" id="UP000221860">
    <property type="component" value="Unassembled WGS sequence"/>
</dbReference>